<evidence type="ECO:0000313" key="7">
    <source>
        <dbReference type="Proteomes" id="UP000800094"/>
    </source>
</evidence>
<dbReference type="InterPro" id="IPR036322">
    <property type="entry name" value="WD40_repeat_dom_sf"/>
</dbReference>
<dbReference type="Gene3D" id="2.130.10.10">
    <property type="entry name" value="YVTN repeat-like/Quinoprotein amine dehydrogenase"/>
    <property type="match status" value="1"/>
</dbReference>
<dbReference type="InterPro" id="IPR001680">
    <property type="entry name" value="WD40_rpt"/>
</dbReference>
<dbReference type="EMBL" id="ML987189">
    <property type="protein sequence ID" value="KAF2256592.1"/>
    <property type="molecule type" value="Genomic_DNA"/>
</dbReference>
<organism evidence="6 7">
    <name type="scientific">Trematosphaeria pertusa</name>
    <dbReference type="NCBI Taxonomy" id="390896"/>
    <lineage>
        <taxon>Eukaryota</taxon>
        <taxon>Fungi</taxon>
        <taxon>Dikarya</taxon>
        <taxon>Ascomycota</taxon>
        <taxon>Pezizomycotina</taxon>
        <taxon>Dothideomycetes</taxon>
        <taxon>Pleosporomycetidae</taxon>
        <taxon>Pleosporales</taxon>
        <taxon>Massarineae</taxon>
        <taxon>Trematosphaeriaceae</taxon>
        <taxon>Trematosphaeria</taxon>
    </lineage>
</organism>
<dbReference type="RefSeq" id="XP_033691596.1">
    <property type="nucleotide sequence ID" value="XM_033825452.1"/>
</dbReference>
<evidence type="ECO:0000256" key="2">
    <source>
        <dbReference type="ARBA" id="ARBA00022574"/>
    </source>
</evidence>
<dbReference type="Pfam" id="PF00400">
    <property type="entry name" value="WD40"/>
    <property type="match status" value="3"/>
</dbReference>
<sequence>MATLFGGAAPSSTTSTTGDTSKDVEVPQNQLPDDSISDLMFSPTNDFLAVSSWNSKVYIYEVNNSGATGKWLLQCQDALLCVGWSRDGTRIAAGDTKGRLYFLDLRQAGSGGDVKPTGVIEKAHEQGLKSLRWFQTGGKDIIVTGSWDKLVKYWDLSTSTEPIGSLQCQERVYSMDVKDQLLVVATADRHIHIVNLNKPGEIYKTITSPLKWQTRVVSCFTDATGFAVGSIEGRCAIQYVEDKDTSLNFSFKCHRQQDPTARDVAKVYSVNAISFHPQHGTFSTAGSDGTFHFWDKDAKHRLKGYPEVGGSITATGFNKDGNIFAYAVSYDWSKGYAANTPQYPIKLKLHPVIGDECKPRPGSKKR</sequence>
<keyword evidence="7" id="KW-1185">Reference proteome</keyword>
<proteinExistence type="inferred from homology"/>
<dbReference type="SMART" id="SM00320">
    <property type="entry name" value="WD40"/>
    <property type="match status" value="5"/>
</dbReference>
<feature type="region of interest" description="Disordered" evidence="5">
    <location>
        <begin position="1"/>
        <end position="29"/>
    </location>
</feature>
<name>A0A6A6J2Z9_9PLEO</name>
<dbReference type="FunFam" id="2.130.10.10:FF:000190">
    <property type="entry name" value="Nuclear pore complex subunit"/>
    <property type="match status" value="1"/>
</dbReference>
<feature type="repeat" description="WD" evidence="4">
    <location>
        <begin position="270"/>
        <end position="295"/>
    </location>
</feature>
<evidence type="ECO:0000256" key="4">
    <source>
        <dbReference type="PROSITE-ProRule" id="PRU00221"/>
    </source>
</evidence>
<evidence type="ECO:0000256" key="1">
    <source>
        <dbReference type="ARBA" id="ARBA00007830"/>
    </source>
</evidence>
<dbReference type="OrthoDB" id="256303at2759"/>
<protein>
    <submittedName>
        <fullName evidence="6">WD40 repeat-like protein</fullName>
    </submittedName>
</protein>
<dbReference type="PROSITE" id="PS50082">
    <property type="entry name" value="WD_REPEATS_2"/>
    <property type="match status" value="2"/>
</dbReference>
<dbReference type="AlphaFoldDB" id="A0A6A6J2Z9"/>
<dbReference type="GeneID" id="54578782"/>
<dbReference type="InterPro" id="IPR015943">
    <property type="entry name" value="WD40/YVTN_repeat-like_dom_sf"/>
</dbReference>
<gene>
    <name evidence="6" type="ORF">BU26DRAFT_472939</name>
</gene>
<dbReference type="Proteomes" id="UP000800094">
    <property type="component" value="Unassembled WGS sequence"/>
</dbReference>
<reference evidence="6" key="1">
    <citation type="journal article" date="2020" name="Stud. Mycol.">
        <title>101 Dothideomycetes genomes: a test case for predicting lifestyles and emergence of pathogens.</title>
        <authorList>
            <person name="Haridas S."/>
            <person name="Albert R."/>
            <person name="Binder M."/>
            <person name="Bloem J."/>
            <person name="Labutti K."/>
            <person name="Salamov A."/>
            <person name="Andreopoulos B."/>
            <person name="Baker S."/>
            <person name="Barry K."/>
            <person name="Bills G."/>
            <person name="Bluhm B."/>
            <person name="Cannon C."/>
            <person name="Castanera R."/>
            <person name="Culley D."/>
            <person name="Daum C."/>
            <person name="Ezra D."/>
            <person name="Gonzalez J."/>
            <person name="Henrissat B."/>
            <person name="Kuo A."/>
            <person name="Liang C."/>
            <person name="Lipzen A."/>
            <person name="Lutzoni F."/>
            <person name="Magnuson J."/>
            <person name="Mondo S."/>
            <person name="Nolan M."/>
            <person name="Ohm R."/>
            <person name="Pangilinan J."/>
            <person name="Park H.-J."/>
            <person name="Ramirez L."/>
            <person name="Alfaro M."/>
            <person name="Sun H."/>
            <person name="Tritt A."/>
            <person name="Yoshinaga Y."/>
            <person name="Zwiers L.-H."/>
            <person name="Turgeon B."/>
            <person name="Goodwin S."/>
            <person name="Spatafora J."/>
            <person name="Crous P."/>
            <person name="Grigoriev I."/>
        </authorList>
    </citation>
    <scope>NUCLEOTIDE SEQUENCE</scope>
    <source>
        <strain evidence="6">CBS 122368</strain>
    </source>
</reference>
<evidence type="ECO:0000256" key="5">
    <source>
        <dbReference type="SAM" id="MobiDB-lite"/>
    </source>
</evidence>
<accession>A0A6A6J2Z9</accession>
<dbReference type="PANTHER" id="PTHR10971">
    <property type="entry name" value="MRNA EXPORT FACTOR AND BUB3"/>
    <property type="match status" value="1"/>
</dbReference>
<keyword evidence="3" id="KW-0677">Repeat</keyword>
<feature type="repeat" description="WD" evidence="4">
    <location>
        <begin position="121"/>
        <end position="158"/>
    </location>
</feature>
<keyword evidence="2 4" id="KW-0853">WD repeat</keyword>
<comment type="similarity">
    <text evidence="1">Belongs to the WD repeat rae1 family.</text>
</comment>
<dbReference type="SUPFAM" id="SSF50978">
    <property type="entry name" value="WD40 repeat-like"/>
    <property type="match status" value="1"/>
</dbReference>
<evidence type="ECO:0000313" key="6">
    <source>
        <dbReference type="EMBL" id="KAF2256592.1"/>
    </source>
</evidence>
<evidence type="ECO:0000256" key="3">
    <source>
        <dbReference type="ARBA" id="ARBA00022737"/>
    </source>
</evidence>